<evidence type="ECO:0008006" key="3">
    <source>
        <dbReference type="Google" id="ProtNLM"/>
    </source>
</evidence>
<name>I0K3I9_9BACT</name>
<protein>
    <recommendedName>
        <fullName evidence="3">Lipoprotein</fullName>
    </recommendedName>
</protein>
<evidence type="ECO:0000313" key="2">
    <source>
        <dbReference type="Proteomes" id="UP000011058"/>
    </source>
</evidence>
<dbReference type="EMBL" id="HE796683">
    <property type="protein sequence ID" value="CCG98692.1"/>
    <property type="molecule type" value="Genomic_DNA"/>
</dbReference>
<dbReference type="Proteomes" id="UP000011058">
    <property type="component" value="Chromosome"/>
</dbReference>
<dbReference type="PROSITE" id="PS51257">
    <property type="entry name" value="PROKAR_LIPOPROTEIN"/>
    <property type="match status" value="1"/>
</dbReference>
<accession>I0K3I9</accession>
<organism evidence="1 2">
    <name type="scientific">Fibrella aestuarina BUZ 2</name>
    <dbReference type="NCBI Taxonomy" id="1166018"/>
    <lineage>
        <taxon>Bacteria</taxon>
        <taxon>Pseudomonadati</taxon>
        <taxon>Bacteroidota</taxon>
        <taxon>Cytophagia</taxon>
        <taxon>Cytophagales</taxon>
        <taxon>Spirosomataceae</taxon>
        <taxon>Fibrella</taxon>
    </lineage>
</organism>
<proteinExistence type="predicted"/>
<sequence>MKSSILTLLFVVGLLSCSRKGQPEIAPRPVARFTVDGTQYNILNRESANENCNSIFFSFNMYRKSAEFAVKDFPYSVEFHLSKNGQLLYAKLDGDAGEFRTSTFAPMRSANISNFVYNTTDNELSLDLDVTLLNTRTLQPITLKAVVDRLSISQTDCGNSSSDTFSASLERVGRQTSFFQQRLNSEETNNLYQPPYPTPTYYRHTLISTDGYEIRLENSVGLKPLKKGVYDISSEAATPLKVSFNEFLGETAPASLDSYLPRDWRAYRVSGTLEIIDQYGSSTGNKVSGKLTFTAFDTEGKPVFRLTNGNFVTYNPLR</sequence>
<dbReference type="RefSeq" id="WP_015329792.1">
    <property type="nucleotide sequence ID" value="NC_020054.1"/>
</dbReference>
<dbReference type="AlphaFoldDB" id="I0K3I9"/>
<dbReference type="KEGG" id="fae:FAES_0681"/>
<gene>
    <name evidence="1" type="ORF">FAES_0681</name>
</gene>
<dbReference type="HOGENOM" id="CLU_873596_0_0_10"/>
<reference evidence="1 2" key="1">
    <citation type="journal article" date="2012" name="J. Bacteriol.">
        <title>Genome Sequence of Fibrella aestuarina BUZ 2T, a Filamentous Marine Bacterium.</title>
        <authorList>
            <person name="Filippini M."/>
            <person name="Qi W."/>
            <person name="Blom J."/>
            <person name="Goesmann A."/>
            <person name="Smits T.H."/>
            <person name="Bagheri H.C."/>
        </authorList>
    </citation>
    <scope>NUCLEOTIDE SEQUENCE [LARGE SCALE GENOMIC DNA]</scope>
    <source>
        <strain evidence="2">BUZ 2T</strain>
    </source>
</reference>
<keyword evidence="2" id="KW-1185">Reference proteome</keyword>
<evidence type="ECO:0000313" key="1">
    <source>
        <dbReference type="EMBL" id="CCG98692.1"/>
    </source>
</evidence>